<evidence type="ECO:0000313" key="2">
    <source>
        <dbReference type="EnsemblPlants" id="OMERI11G04610.1"/>
    </source>
</evidence>
<feature type="compositionally biased region" description="Low complexity" evidence="1">
    <location>
        <begin position="31"/>
        <end position="41"/>
    </location>
</feature>
<feature type="region of interest" description="Disordered" evidence="1">
    <location>
        <begin position="1"/>
        <end position="61"/>
    </location>
</feature>
<dbReference type="HOGENOM" id="CLU_2926549_0_0_1"/>
<reference evidence="2" key="2">
    <citation type="submission" date="2018-05" db="EMBL/GenBank/DDBJ databases">
        <title>OmerRS3 (Oryza meridionalis Reference Sequence Version 3).</title>
        <authorList>
            <person name="Zhang J."/>
            <person name="Kudrna D."/>
            <person name="Lee S."/>
            <person name="Talag J."/>
            <person name="Welchert J."/>
            <person name="Wing R.A."/>
        </authorList>
    </citation>
    <scope>NUCLEOTIDE SEQUENCE [LARGE SCALE GENOMIC DNA]</scope>
    <source>
        <strain evidence="2">cv. OR44</strain>
    </source>
</reference>
<protein>
    <submittedName>
        <fullName evidence="2">Uncharacterized protein</fullName>
    </submittedName>
</protein>
<sequence>MTRERRNGSNGHGDLSSLFAGSNDNGPAPPMVASSAPSAMPGHNRVSSGMDWFINHHPAAS</sequence>
<evidence type="ECO:0000313" key="3">
    <source>
        <dbReference type="Proteomes" id="UP000008021"/>
    </source>
</evidence>
<evidence type="ECO:0000256" key="1">
    <source>
        <dbReference type="SAM" id="MobiDB-lite"/>
    </source>
</evidence>
<accession>A0A0E0F382</accession>
<keyword evidence="3" id="KW-1185">Reference proteome</keyword>
<dbReference type="Proteomes" id="UP000008021">
    <property type="component" value="Chromosome 11"/>
</dbReference>
<dbReference type="EnsemblPlants" id="OMERI11G04610.1">
    <property type="protein sequence ID" value="OMERI11G04610.1"/>
    <property type="gene ID" value="OMERI11G04610"/>
</dbReference>
<proteinExistence type="predicted"/>
<dbReference type="Gramene" id="OMERI11G04610.1">
    <property type="protein sequence ID" value="OMERI11G04610.1"/>
    <property type="gene ID" value="OMERI11G04610"/>
</dbReference>
<reference evidence="2" key="1">
    <citation type="submission" date="2015-04" db="UniProtKB">
        <authorList>
            <consortium name="EnsemblPlants"/>
        </authorList>
    </citation>
    <scope>IDENTIFICATION</scope>
</reference>
<organism evidence="2">
    <name type="scientific">Oryza meridionalis</name>
    <dbReference type="NCBI Taxonomy" id="40149"/>
    <lineage>
        <taxon>Eukaryota</taxon>
        <taxon>Viridiplantae</taxon>
        <taxon>Streptophyta</taxon>
        <taxon>Embryophyta</taxon>
        <taxon>Tracheophyta</taxon>
        <taxon>Spermatophyta</taxon>
        <taxon>Magnoliopsida</taxon>
        <taxon>Liliopsida</taxon>
        <taxon>Poales</taxon>
        <taxon>Poaceae</taxon>
        <taxon>BOP clade</taxon>
        <taxon>Oryzoideae</taxon>
        <taxon>Oryzeae</taxon>
        <taxon>Oryzinae</taxon>
        <taxon>Oryza</taxon>
    </lineage>
</organism>
<name>A0A0E0F382_9ORYZ</name>
<dbReference type="AlphaFoldDB" id="A0A0E0F382"/>